<proteinExistence type="predicted"/>
<dbReference type="AlphaFoldDB" id="G0UYR1"/>
<feature type="region of interest" description="Disordered" evidence="2">
    <location>
        <begin position="376"/>
        <end position="402"/>
    </location>
</feature>
<feature type="compositionally biased region" description="Pro residues" evidence="2">
    <location>
        <begin position="1"/>
        <end position="10"/>
    </location>
</feature>
<evidence type="ECO:0000313" key="3">
    <source>
        <dbReference type="EMBL" id="CCC94528.1"/>
    </source>
</evidence>
<name>G0UYR1_TRYCI</name>
<dbReference type="VEuPathDB" id="TriTrypDB:TcIL3000_10_13110"/>
<sequence length="402" mass="42527">MYPKNKPLPPEAASRAAEVANRSSRTGNGTTAVFRSKLVAGGLSAASCGEGTVWSQPPLAAAPGHSLHIPANQAVPPPFVGAQRLSPVSNSSFPSTAASAHNTVNSQLKVAKPPPPYVTVPPASSGYREEPVSESFGHMGPSHYVWGSQNRTPPPFQPELPPYPDAAVASAHPHPRRNNTWESSHGVRKERNGRGGEQRTQASQGAEATTRDAKRQNTAASGCGEKQEVLLQKYHQDISVLSQLLAVLLDRMHPGDSRTTSSQGDCSAGSISLTESLVDAEAEARAADRQLKELESAITATRLKQVTVSPNIQKMIGKILSVPQHAAGALKYRNGSDDALSRLVSSEVKAFMQNVDFETTCPLMLNVMMVPESSLESQTSSRTMSLQGVSAQSGKEGTAGAL</sequence>
<protein>
    <submittedName>
        <fullName evidence="3">Uncharacterized protein</fullName>
    </submittedName>
</protein>
<dbReference type="EMBL" id="HE575323">
    <property type="protein sequence ID" value="CCC94528.1"/>
    <property type="molecule type" value="Genomic_DNA"/>
</dbReference>
<evidence type="ECO:0000256" key="2">
    <source>
        <dbReference type="SAM" id="MobiDB-lite"/>
    </source>
</evidence>
<feature type="compositionally biased region" description="Pro residues" evidence="2">
    <location>
        <begin position="152"/>
        <end position="164"/>
    </location>
</feature>
<feature type="compositionally biased region" description="Basic and acidic residues" evidence="2">
    <location>
        <begin position="185"/>
        <end position="197"/>
    </location>
</feature>
<reference evidence="3" key="1">
    <citation type="journal article" date="2012" name="Proc. Natl. Acad. Sci. U.S.A.">
        <title>Antigenic diversity is generated by distinct evolutionary mechanisms in African trypanosome species.</title>
        <authorList>
            <person name="Jackson A.P."/>
            <person name="Berry A."/>
            <person name="Aslett M."/>
            <person name="Allison H.C."/>
            <person name="Burton P."/>
            <person name="Vavrova-Anderson J."/>
            <person name="Brown R."/>
            <person name="Browne H."/>
            <person name="Corton N."/>
            <person name="Hauser H."/>
            <person name="Gamble J."/>
            <person name="Gilderthorp R."/>
            <person name="Marcello L."/>
            <person name="McQuillan J."/>
            <person name="Otto T.D."/>
            <person name="Quail M.A."/>
            <person name="Sanders M.J."/>
            <person name="van Tonder A."/>
            <person name="Ginger M.L."/>
            <person name="Field M.C."/>
            <person name="Barry J.D."/>
            <person name="Hertz-Fowler C."/>
            <person name="Berriman M."/>
        </authorList>
    </citation>
    <scope>NUCLEOTIDE SEQUENCE</scope>
    <source>
        <strain evidence="3">IL3000</strain>
    </source>
</reference>
<feature type="region of interest" description="Disordered" evidence="2">
    <location>
        <begin position="143"/>
        <end position="222"/>
    </location>
</feature>
<evidence type="ECO:0000256" key="1">
    <source>
        <dbReference type="SAM" id="Coils"/>
    </source>
</evidence>
<keyword evidence="1" id="KW-0175">Coiled coil</keyword>
<feature type="coiled-coil region" evidence="1">
    <location>
        <begin position="277"/>
        <end position="304"/>
    </location>
</feature>
<feature type="compositionally biased region" description="Polar residues" evidence="2">
    <location>
        <begin position="198"/>
        <end position="207"/>
    </location>
</feature>
<feature type="region of interest" description="Disordered" evidence="2">
    <location>
        <begin position="1"/>
        <end position="29"/>
    </location>
</feature>
<organism evidence="3">
    <name type="scientific">Trypanosoma congolense (strain IL3000)</name>
    <dbReference type="NCBI Taxonomy" id="1068625"/>
    <lineage>
        <taxon>Eukaryota</taxon>
        <taxon>Discoba</taxon>
        <taxon>Euglenozoa</taxon>
        <taxon>Kinetoplastea</taxon>
        <taxon>Metakinetoplastina</taxon>
        <taxon>Trypanosomatida</taxon>
        <taxon>Trypanosomatidae</taxon>
        <taxon>Trypanosoma</taxon>
        <taxon>Nannomonas</taxon>
    </lineage>
</organism>
<accession>G0UYR1</accession>
<feature type="compositionally biased region" description="Polar residues" evidence="2">
    <location>
        <begin position="376"/>
        <end position="395"/>
    </location>
</feature>
<gene>
    <name evidence="3" type="ORF">TCIL3000_10_13110</name>
</gene>